<dbReference type="EMBL" id="NGKA01000021">
    <property type="protein sequence ID" value="RSU09446.1"/>
    <property type="molecule type" value="Genomic_DNA"/>
</dbReference>
<protein>
    <recommendedName>
        <fullName evidence="3">DUF1093 domain-containing protein</fullName>
    </recommendedName>
</protein>
<proteinExistence type="predicted"/>
<dbReference type="RefSeq" id="WP_126809850.1">
    <property type="nucleotide sequence ID" value="NZ_NGKA01000021.1"/>
</dbReference>
<accession>A0A430AMZ8</accession>
<dbReference type="InterPro" id="IPR036166">
    <property type="entry name" value="YxeA-like_sf"/>
</dbReference>
<dbReference type="AlphaFoldDB" id="A0A430AMZ8"/>
<evidence type="ECO:0000313" key="1">
    <source>
        <dbReference type="EMBL" id="RSU09446.1"/>
    </source>
</evidence>
<dbReference type="Gene3D" id="2.40.50.480">
    <property type="match status" value="1"/>
</dbReference>
<dbReference type="SUPFAM" id="SSF159121">
    <property type="entry name" value="BC4932-like"/>
    <property type="match status" value="1"/>
</dbReference>
<sequence length="126" mass="14072">MKKVIVLIGVLILGVVGWKGWDYYQSTYVGKDYFGILEAPLPEETTIVDDSDRSLGQGYKYTVTAFDEDGNSRELNFNIIVSGQNANGSPYEAGTVFKFNASDKRIIEKKVISLDDVPKEIQPMLK</sequence>
<dbReference type="Pfam" id="PF06486">
    <property type="entry name" value="DUF1093"/>
    <property type="match status" value="1"/>
</dbReference>
<evidence type="ECO:0000313" key="2">
    <source>
        <dbReference type="Proteomes" id="UP000287605"/>
    </source>
</evidence>
<name>A0A430AMZ8_9ENTE</name>
<reference evidence="1 2" key="1">
    <citation type="submission" date="2017-05" db="EMBL/GenBank/DDBJ databases">
        <title>Vagococcus spp. assemblies.</title>
        <authorList>
            <person name="Gulvik C.A."/>
        </authorList>
    </citation>
    <scope>NUCLEOTIDE SEQUENCE [LARGE SCALE GENOMIC DNA]</scope>
    <source>
        <strain evidence="1 2">CCUG 51432</strain>
    </source>
</reference>
<dbReference type="Proteomes" id="UP000287605">
    <property type="component" value="Unassembled WGS sequence"/>
</dbReference>
<dbReference type="InterPro" id="IPR006542">
    <property type="entry name" value="DUF1093"/>
</dbReference>
<dbReference type="OrthoDB" id="2146259at2"/>
<evidence type="ECO:0008006" key="3">
    <source>
        <dbReference type="Google" id="ProtNLM"/>
    </source>
</evidence>
<dbReference type="NCBIfam" id="TIGR01655">
    <property type="entry name" value="yxeA_fam"/>
    <property type="match status" value="1"/>
</dbReference>
<keyword evidence="2" id="KW-1185">Reference proteome</keyword>
<gene>
    <name evidence="1" type="ORF">CBF29_11390</name>
</gene>
<organism evidence="1 2">
    <name type="scientific">Vagococcus elongatus</name>
    <dbReference type="NCBI Taxonomy" id="180344"/>
    <lineage>
        <taxon>Bacteria</taxon>
        <taxon>Bacillati</taxon>
        <taxon>Bacillota</taxon>
        <taxon>Bacilli</taxon>
        <taxon>Lactobacillales</taxon>
        <taxon>Enterococcaceae</taxon>
        <taxon>Vagococcus</taxon>
    </lineage>
</organism>
<comment type="caution">
    <text evidence="1">The sequence shown here is derived from an EMBL/GenBank/DDBJ whole genome shotgun (WGS) entry which is preliminary data.</text>
</comment>